<evidence type="ECO:0008006" key="5">
    <source>
        <dbReference type="Google" id="ProtNLM"/>
    </source>
</evidence>
<name>A0A929B9B8_9PSEU</name>
<accession>A0A929B9B8</accession>
<feature type="region of interest" description="Disordered" evidence="1">
    <location>
        <begin position="1"/>
        <end position="74"/>
    </location>
</feature>
<dbReference type="RefSeq" id="WP_193926989.1">
    <property type="nucleotide sequence ID" value="NZ_JADEYC010000006.1"/>
</dbReference>
<evidence type="ECO:0000313" key="3">
    <source>
        <dbReference type="EMBL" id="MBE9373533.1"/>
    </source>
</evidence>
<keyword evidence="4" id="KW-1185">Reference proteome</keyword>
<dbReference type="AlphaFoldDB" id="A0A929B9B8"/>
<evidence type="ECO:0000313" key="4">
    <source>
        <dbReference type="Proteomes" id="UP000598360"/>
    </source>
</evidence>
<feature type="compositionally biased region" description="Pro residues" evidence="1">
    <location>
        <begin position="1"/>
        <end position="10"/>
    </location>
</feature>
<dbReference type="Proteomes" id="UP000598360">
    <property type="component" value="Unassembled WGS sequence"/>
</dbReference>
<reference evidence="3" key="1">
    <citation type="submission" date="2020-10" db="EMBL/GenBank/DDBJ databases">
        <title>Diversity and distribution of actinomycetes associated with coral in the coast of Hainan.</title>
        <authorList>
            <person name="Li F."/>
        </authorList>
    </citation>
    <scope>NUCLEOTIDE SEQUENCE</scope>
    <source>
        <strain evidence="3">HNM0983</strain>
    </source>
</reference>
<comment type="caution">
    <text evidence="3">The sequence shown here is derived from an EMBL/GenBank/DDBJ whole genome shotgun (WGS) entry which is preliminary data.</text>
</comment>
<sequence length="231" mass="24399">MTQPPQPPGPGGWGPQQPGQYPQGPPQQPQQPGGWQGPPGGQYPQSGPPPGQYPGGQQPHPPQGGYPPGFDGPPKKKSPLPWILGGAGALVVVAGVVIAIVLSTGGAGDPRETAQEYTDAMNAKDFATVGQMHCQDDQDQVEQFANPAKSFEDEGMPAEQAQELADSLQFQLTLENVREEGGEKATASFSGDMAMSFAGQEQTFPVNQERSMIVEDGEWRFCGGADMQMTP</sequence>
<evidence type="ECO:0000256" key="1">
    <source>
        <dbReference type="SAM" id="MobiDB-lite"/>
    </source>
</evidence>
<proteinExistence type="predicted"/>
<dbReference type="EMBL" id="JADEYC010000006">
    <property type="protein sequence ID" value="MBE9373533.1"/>
    <property type="molecule type" value="Genomic_DNA"/>
</dbReference>
<gene>
    <name evidence="3" type="ORF">IQ251_03625</name>
</gene>
<keyword evidence="2" id="KW-0472">Membrane</keyword>
<keyword evidence="2" id="KW-0812">Transmembrane</keyword>
<keyword evidence="2" id="KW-1133">Transmembrane helix</keyword>
<organism evidence="3 4">
    <name type="scientific">Saccharopolyspora montiporae</name>
    <dbReference type="NCBI Taxonomy" id="2781240"/>
    <lineage>
        <taxon>Bacteria</taxon>
        <taxon>Bacillati</taxon>
        <taxon>Actinomycetota</taxon>
        <taxon>Actinomycetes</taxon>
        <taxon>Pseudonocardiales</taxon>
        <taxon>Pseudonocardiaceae</taxon>
        <taxon>Saccharopolyspora</taxon>
    </lineage>
</organism>
<evidence type="ECO:0000256" key="2">
    <source>
        <dbReference type="SAM" id="Phobius"/>
    </source>
</evidence>
<feature type="transmembrane region" description="Helical" evidence="2">
    <location>
        <begin position="80"/>
        <end position="102"/>
    </location>
</feature>
<protein>
    <recommendedName>
        <fullName evidence="5">DUF4878 domain-containing protein</fullName>
    </recommendedName>
</protein>